<dbReference type="InterPro" id="IPR052905">
    <property type="entry name" value="LD-transpeptidase_YkuD-like"/>
</dbReference>
<evidence type="ECO:0000313" key="3">
    <source>
        <dbReference type="EMBL" id="KSU84562.1"/>
    </source>
</evidence>
<evidence type="ECO:0000259" key="2">
    <source>
        <dbReference type="Pfam" id="PF01471"/>
    </source>
</evidence>
<dbReference type="Gene3D" id="1.10.101.10">
    <property type="entry name" value="PGBD-like superfamily/PGBD"/>
    <property type="match status" value="2"/>
</dbReference>
<gene>
    <name evidence="3" type="ORF">AS030_03180</name>
</gene>
<dbReference type="InterPro" id="IPR036366">
    <property type="entry name" value="PGBDSf"/>
</dbReference>
<dbReference type="PANTHER" id="PTHR41533">
    <property type="entry name" value="L,D-TRANSPEPTIDASE HI_1667-RELATED"/>
    <property type="match status" value="1"/>
</dbReference>
<reference evidence="3 4" key="1">
    <citation type="journal article" date="2014" name="Antonie Van Leeuwenhoek">
        <title>Fictibacillus enclensis sp. nov., isolated from marine sediment.</title>
        <authorList>
            <person name="Dastager S.G."/>
            <person name="Mawlankar R."/>
            <person name="Srinivasan K."/>
            <person name="Tang S.K."/>
            <person name="Lee J.C."/>
            <person name="Ramana V.V."/>
            <person name="Shouche Y.S."/>
        </authorList>
    </citation>
    <scope>NUCLEOTIDE SEQUENCE [LARGE SCALE GENOMIC DNA]</scope>
    <source>
        <strain evidence="3 4">NIO-1003</strain>
    </source>
</reference>
<keyword evidence="1" id="KW-0732">Signal</keyword>
<evidence type="ECO:0000313" key="4">
    <source>
        <dbReference type="Proteomes" id="UP000054099"/>
    </source>
</evidence>
<name>A0A0V8JBL8_9BACL</name>
<sequence length="185" mass="20769">MSLKKFVICLTAAGFLAVTPLFPTQTHAESQVKSQQLSTPEPYPGHVIKYGDRGSDVKKVQQQLTRNLIPTTADGIFGKKTLENVKLFQHYRFLTEDGIVGPTTWNTLYQTSLPYPGHVTKKGDKGENVVNIQKRLKVVVGNITVDGDFGTKTEAKVKEFQKKMHLQVDGTVGRETWEVLFNYQE</sequence>
<dbReference type="Pfam" id="PF01471">
    <property type="entry name" value="PG_binding_1"/>
    <property type="match status" value="2"/>
</dbReference>
<dbReference type="InterPro" id="IPR036365">
    <property type="entry name" value="PGBD-like_sf"/>
</dbReference>
<evidence type="ECO:0000256" key="1">
    <source>
        <dbReference type="SAM" id="SignalP"/>
    </source>
</evidence>
<feature type="domain" description="Peptidoglycan binding-like" evidence="2">
    <location>
        <begin position="126"/>
        <end position="180"/>
    </location>
</feature>
<feature type="chain" id="PRO_5006893823" description="Peptidoglycan binding-like domain-containing protein" evidence="1">
    <location>
        <begin position="29"/>
        <end position="185"/>
    </location>
</feature>
<keyword evidence="4" id="KW-1185">Reference proteome</keyword>
<comment type="caution">
    <text evidence="3">The sequence shown here is derived from an EMBL/GenBank/DDBJ whole genome shotgun (WGS) entry which is preliminary data.</text>
</comment>
<accession>A0A0V8JBL8</accession>
<dbReference type="AlphaFoldDB" id="A0A0V8JBL8"/>
<dbReference type="EMBL" id="LNQN01000001">
    <property type="protein sequence ID" value="KSU84562.1"/>
    <property type="molecule type" value="Genomic_DNA"/>
</dbReference>
<dbReference type="RefSeq" id="WP_061968309.1">
    <property type="nucleotide sequence ID" value="NZ_FMAV01000001.1"/>
</dbReference>
<dbReference type="OrthoDB" id="9805070at2"/>
<dbReference type="InterPro" id="IPR002477">
    <property type="entry name" value="Peptidoglycan-bd-like"/>
</dbReference>
<dbReference type="SUPFAM" id="SSF47090">
    <property type="entry name" value="PGBD-like"/>
    <property type="match status" value="2"/>
</dbReference>
<feature type="domain" description="Peptidoglycan binding-like" evidence="2">
    <location>
        <begin position="53"/>
        <end position="108"/>
    </location>
</feature>
<organism evidence="3 4">
    <name type="scientific">Fictibacillus enclensis</name>
    <dbReference type="NCBI Taxonomy" id="1017270"/>
    <lineage>
        <taxon>Bacteria</taxon>
        <taxon>Bacillati</taxon>
        <taxon>Bacillota</taxon>
        <taxon>Bacilli</taxon>
        <taxon>Bacillales</taxon>
        <taxon>Fictibacillaceae</taxon>
        <taxon>Fictibacillus</taxon>
    </lineage>
</organism>
<proteinExistence type="predicted"/>
<dbReference type="PANTHER" id="PTHR41533:SF1">
    <property type="entry name" value="L,D-TRANSPEPTIDASE YCBB-RELATED"/>
    <property type="match status" value="1"/>
</dbReference>
<protein>
    <recommendedName>
        <fullName evidence="2">Peptidoglycan binding-like domain-containing protein</fullName>
    </recommendedName>
</protein>
<dbReference type="Proteomes" id="UP000054099">
    <property type="component" value="Unassembled WGS sequence"/>
</dbReference>
<feature type="signal peptide" evidence="1">
    <location>
        <begin position="1"/>
        <end position="28"/>
    </location>
</feature>